<keyword evidence="1" id="KW-0812">Transmembrane</keyword>
<reference evidence="3 4" key="1">
    <citation type="submission" date="2014-06" db="EMBL/GenBank/DDBJ databases">
        <title>Draft genome sequence of Paenibacillus sp. MSt1.</title>
        <authorList>
            <person name="Aw Y.K."/>
            <person name="Ong K.S."/>
            <person name="Gan H.M."/>
            <person name="Lee S.M."/>
        </authorList>
    </citation>
    <scope>NUCLEOTIDE SEQUENCE [LARGE SCALE GENOMIC DNA]</scope>
    <source>
        <strain evidence="3 4">MSt1</strain>
    </source>
</reference>
<dbReference type="PANTHER" id="PTHR33741:SF5">
    <property type="entry name" value="TRANSMEMBRANE PROTEIN DDB_G0269096-RELATED"/>
    <property type="match status" value="1"/>
</dbReference>
<name>A0A081P1L5_9BACL</name>
<feature type="transmembrane region" description="Helical" evidence="1">
    <location>
        <begin position="127"/>
        <end position="152"/>
    </location>
</feature>
<dbReference type="OrthoDB" id="9811720at2"/>
<keyword evidence="4" id="KW-1185">Reference proteome</keyword>
<dbReference type="Pfam" id="PF04982">
    <property type="entry name" value="TM_HPP"/>
    <property type="match status" value="1"/>
</dbReference>
<evidence type="ECO:0000259" key="2">
    <source>
        <dbReference type="Pfam" id="PF04982"/>
    </source>
</evidence>
<organism evidence="3 4">
    <name type="scientific">Paenibacillus tyrfis</name>
    <dbReference type="NCBI Taxonomy" id="1501230"/>
    <lineage>
        <taxon>Bacteria</taxon>
        <taxon>Bacillati</taxon>
        <taxon>Bacillota</taxon>
        <taxon>Bacilli</taxon>
        <taxon>Bacillales</taxon>
        <taxon>Paenibacillaceae</taxon>
        <taxon>Paenibacillus</taxon>
    </lineage>
</organism>
<dbReference type="AlphaFoldDB" id="A0A081P1L5"/>
<feature type="transmembrane region" description="Helical" evidence="1">
    <location>
        <begin position="15"/>
        <end position="33"/>
    </location>
</feature>
<evidence type="ECO:0000313" key="4">
    <source>
        <dbReference type="Proteomes" id="UP000028123"/>
    </source>
</evidence>
<keyword evidence="1" id="KW-0472">Membrane</keyword>
<dbReference type="PANTHER" id="PTHR33741">
    <property type="entry name" value="TRANSMEMBRANE PROTEIN DDB_G0269096-RELATED"/>
    <property type="match status" value="1"/>
</dbReference>
<dbReference type="EMBL" id="JNVM01000015">
    <property type="protein sequence ID" value="KEQ24588.1"/>
    <property type="molecule type" value="Genomic_DNA"/>
</dbReference>
<comment type="caution">
    <text evidence="3">The sequence shown here is derived from an EMBL/GenBank/DDBJ whole genome shotgun (WGS) entry which is preliminary data.</text>
</comment>
<evidence type="ECO:0000256" key="1">
    <source>
        <dbReference type="SAM" id="Phobius"/>
    </source>
</evidence>
<dbReference type="Proteomes" id="UP000028123">
    <property type="component" value="Unassembled WGS sequence"/>
</dbReference>
<feature type="transmembrane region" description="Helical" evidence="1">
    <location>
        <begin position="40"/>
        <end position="57"/>
    </location>
</feature>
<proteinExistence type="predicted"/>
<accession>A0A081P1L5</accession>
<gene>
    <name evidence="3" type="ORF">ET33_07540</name>
</gene>
<feature type="domain" description="HPP transmembrane region" evidence="2">
    <location>
        <begin position="20"/>
        <end position="158"/>
    </location>
</feature>
<evidence type="ECO:0000313" key="3">
    <source>
        <dbReference type="EMBL" id="KEQ24588.1"/>
    </source>
</evidence>
<dbReference type="eggNOG" id="COG3448">
    <property type="taxonomic scope" value="Bacteria"/>
</dbReference>
<feature type="transmembrane region" description="Helical" evidence="1">
    <location>
        <begin position="63"/>
        <end position="83"/>
    </location>
</feature>
<keyword evidence="1" id="KW-1133">Transmembrane helix</keyword>
<sequence length="162" mass="17151">MNPSSTTPSAMRKGIAYGLQGAGAFFAVLAALLLGQWSEVALLMAPFGASCVLAFAVPDSPLAQPRSIVGGHLLSTAIGLVLLHTAGFHAWSAALALGLAIMAMQWTRTLHPPAGADPLLVMMAGSAWSFLWSPVLLGSLLIVAVAWGYHWVCRRTYPQRWL</sequence>
<dbReference type="RefSeq" id="WP_036684878.1">
    <property type="nucleotide sequence ID" value="NZ_JNVM01000015.1"/>
</dbReference>
<dbReference type="InterPro" id="IPR007065">
    <property type="entry name" value="HPP"/>
</dbReference>
<protein>
    <submittedName>
        <fullName evidence="3">Membrane protein</fullName>
    </submittedName>
</protein>
<dbReference type="InterPro" id="IPR058581">
    <property type="entry name" value="TM_HPP"/>
</dbReference>